<evidence type="ECO:0000313" key="2">
    <source>
        <dbReference type="Proteomes" id="UP000036867"/>
    </source>
</evidence>
<comment type="caution">
    <text evidence="1">The sequence shown here is derived from an EMBL/GenBank/DDBJ whole genome shotgun (WGS) entry which is preliminary data.</text>
</comment>
<dbReference type="Gene3D" id="3.90.550.10">
    <property type="entry name" value="Spore Coat Polysaccharide Biosynthesis Protein SpsA, Chain A"/>
    <property type="match status" value="1"/>
</dbReference>
<proteinExistence type="predicted"/>
<sequence length="269" mass="31197">MPLMYQSSDLILFEQCFESLGESDEKFIVIYNQGNLSKSILEEKLAYYKIPNVILGDGKNIGIAQARQKCFEYIWEDFKEVGYISEIHLDMVFPKNWYEPLIHFLETTDEPMVSPGILTSSGELQPVGQFIVLPQKKEDMISILESLAEEVVSERFVHPVIHKANALKAIGGYDLQFFKGKQGYEDDSLLLGYLYYMGTRTNWRPKCYLKSWVYHATMAQRMSVPDKHLDFQANKEGLFLQYGAYGMKHLSHLHQNQTFFDSLLKEFLQ</sequence>
<dbReference type="InterPro" id="IPR029044">
    <property type="entry name" value="Nucleotide-diphossugar_trans"/>
</dbReference>
<dbReference type="STRING" id="263475.AMD00_18110"/>
<evidence type="ECO:0008006" key="3">
    <source>
        <dbReference type="Google" id="ProtNLM"/>
    </source>
</evidence>
<organism evidence="1 2">
    <name type="scientific">Viridibacillus arvi</name>
    <dbReference type="NCBI Taxonomy" id="263475"/>
    <lineage>
        <taxon>Bacteria</taxon>
        <taxon>Bacillati</taxon>
        <taxon>Bacillota</taxon>
        <taxon>Bacilli</taxon>
        <taxon>Bacillales</taxon>
        <taxon>Caryophanaceae</taxon>
        <taxon>Viridibacillus</taxon>
    </lineage>
</organism>
<dbReference type="AlphaFoldDB" id="A0A0M0LBQ7"/>
<evidence type="ECO:0000313" key="1">
    <source>
        <dbReference type="EMBL" id="KOO48469.1"/>
    </source>
</evidence>
<dbReference type="EMBL" id="LILB01000007">
    <property type="protein sequence ID" value="KOO48469.1"/>
    <property type="molecule type" value="Genomic_DNA"/>
</dbReference>
<reference evidence="2" key="1">
    <citation type="submission" date="2015-08" db="EMBL/GenBank/DDBJ databases">
        <title>Fjat-10028 dsm 16317.</title>
        <authorList>
            <person name="Liu B."/>
            <person name="Wang J."/>
            <person name="Zhu Y."/>
            <person name="Liu G."/>
            <person name="Chen Q."/>
            <person name="Chen Z."/>
            <person name="Lan J."/>
            <person name="Che J."/>
            <person name="Ge C."/>
            <person name="Shi H."/>
            <person name="Pan Z."/>
            <person name="Liu X."/>
        </authorList>
    </citation>
    <scope>NUCLEOTIDE SEQUENCE [LARGE SCALE GENOMIC DNA]</scope>
    <source>
        <strain evidence="2">DSM 16317</strain>
    </source>
</reference>
<name>A0A0M0LBQ7_9BACL</name>
<dbReference type="SUPFAM" id="SSF53448">
    <property type="entry name" value="Nucleotide-diphospho-sugar transferases"/>
    <property type="match status" value="1"/>
</dbReference>
<dbReference type="OrthoDB" id="2631737at2"/>
<dbReference type="PATRIC" id="fig|263475.3.peg.2461"/>
<keyword evidence="2" id="KW-1185">Reference proteome</keyword>
<dbReference type="Proteomes" id="UP000036867">
    <property type="component" value="Unassembled WGS sequence"/>
</dbReference>
<protein>
    <recommendedName>
        <fullName evidence="3">Glycosyltransferase 2-like domain-containing protein</fullName>
    </recommendedName>
</protein>
<accession>A0A0M0LBQ7</accession>
<gene>
    <name evidence="1" type="ORF">AMD00_18110</name>
</gene>